<keyword evidence="3" id="KW-0119">Carbohydrate metabolism</keyword>
<dbReference type="PANTHER" id="PTHR18964">
    <property type="entry name" value="ROK (REPRESSOR, ORF, KINASE) FAMILY"/>
    <property type="match status" value="1"/>
</dbReference>
<protein>
    <submittedName>
        <fullName evidence="4">Putative NBD/HSP70 family sugar kinase</fullName>
    </submittedName>
</protein>
<dbReference type="PANTHER" id="PTHR18964:SF149">
    <property type="entry name" value="BIFUNCTIONAL UDP-N-ACETYLGLUCOSAMINE 2-EPIMERASE_N-ACETYLMANNOSAMINE KINASE"/>
    <property type="match status" value="1"/>
</dbReference>
<dbReference type="GO" id="GO:0042732">
    <property type="term" value="P:D-xylose metabolic process"/>
    <property type="evidence" value="ECO:0007669"/>
    <property type="project" value="UniProtKB-KW"/>
</dbReference>
<dbReference type="InterPro" id="IPR000600">
    <property type="entry name" value="ROK"/>
</dbReference>
<keyword evidence="3" id="KW-0859">Xylose metabolism</keyword>
<dbReference type="SUPFAM" id="SSF53067">
    <property type="entry name" value="Actin-like ATPase domain"/>
    <property type="match status" value="2"/>
</dbReference>
<dbReference type="Pfam" id="PF13412">
    <property type="entry name" value="HTH_24"/>
    <property type="match status" value="1"/>
</dbReference>
<dbReference type="Gene3D" id="1.10.10.10">
    <property type="entry name" value="Winged helix-like DNA-binding domain superfamily/Winged helix DNA-binding domain"/>
    <property type="match status" value="1"/>
</dbReference>
<organism evidence="4 5">
    <name type="scientific">Catenibacillus scindens</name>
    <dbReference type="NCBI Taxonomy" id="673271"/>
    <lineage>
        <taxon>Bacteria</taxon>
        <taxon>Bacillati</taxon>
        <taxon>Bacillota</taxon>
        <taxon>Clostridia</taxon>
        <taxon>Lachnospirales</taxon>
        <taxon>Lachnospiraceae</taxon>
        <taxon>Catenibacillus</taxon>
    </lineage>
</organism>
<proteinExistence type="inferred from homology"/>
<keyword evidence="5" id="KW-1185">Reference proteome</keyword>
<name>A0A7W8M6F2_9FIRM</name>
<evidence type="ECO:0000256" key="1">
    <source>
        <dbReference type="ARBA" id="ARBA00002486"/>
    </source>
</evidence>
<dbReference type="GO" id="GO:0016301">
    <property type="term" value="F:kinase activity"/>
    <property type="evidence" value="ECO:0007669"/>
    <property type="project" value="UniProtKB-KW"/>
</dbReference>
<dbReference type="CDD" id="cd00090">
    <property type="entry name" value="HTH_ARSR"/>
    <property type="match status" value="1"/>
</dbReference>
<evidence type="ECO:0000256" key="3">
    <source>
        <dbReference type="ARBA" id="ARBA00022629"/>
    </source>
</evidence>
<keyword evidence="4" id="KW-0808">Transferase</keyword>
<gene>
    <name evidence="4" type="ORF">HNP82_003189</name>
</gene>
<dbReference type="Proteomes" id="UP000543642">
    <property type="component" value="Unassembled WGS sequence"/>
</dbReference>
<comment type="similarity">
    <text evidence="2">Belongs to the ROK (NagC/XylR) family.</text>
</comment>
<sequence length="369" mass="41790">MVTGMSNMEVRNANRDHILQVIRENGMLTKKDISLKLNLSLATVTSLIKELVEEGLVEAGKASDSTGGRKPILYQPVADARISLGIALSRHHIRMVLANWNQKIFKSESFKIAYENTEAYWADLRKLVDEFLEVEYEEDGCFKGIGICIQGIIPPGNNWDDIIPVELFEGIRMDEIKKLFPCPVFFFENMKAAAYSQIGEPGQRRRTVYLQLDRLVGGAVVADGTFWGLSERTGEFGHMIIRDDGDACYCGQRGCLQTCCSSEVLRDKSGLDLPGFFEALERQDPVCRELWEDYLKYLVRAIRNLKVIFDIDITLGGEMVPYLKKYERRLTKMLAEMDLYKEPVMYLKFSEGGALDAAIGAAHLIFERV</sequence>
<evidence type="ECO:0000313" key="4">
    <source>
        <dbReference type="EMBL" id="MBB5266035.1"/>
    </source>
</evidence>
<dbReference type="SUPFAM" id="SSF46785">
    <property type="entry name" value="Winged helix' DNA-binding domain"/>
    <property type="match status" value="1"/>
</dbReference>
<evidence type="ECO:0000313" key="5">
    <source>
        <dbReference type="Proteomes" id="UP000543642"/>
    </source>
</evidence>
<dbReference type="InterPro" id="IPR011991">
    <property type="entry name" value="ArsR-like_HTH"/>
</dbReference>
<dbReference type="EMBL" id="JACHFW010000018">
    <property type="protein sequence ID" value="MBB5266035.1"/>
    <property type="molecule type" value="Genomic_DNA"/>
</dbReference>
<dbReference type="InterPro" id="IPR036390">
    <property type="entry name" value="WH_DNA-bd_sf"/>
</dbReference>
<dbReference type="Pfam" id="PF00480">
    <property type="entry name" value="ROK"/>
    <property type="match status" value="1"/>
</dbReference>
<comment type="function">
    <text evidence="1">Transcriptional repressor of xylose-utilizing enzymes.</text>
</comment>
<accession>A0A7W8M6F2</accession>
<dbReference type="AlphaFoldDB" id="A0A7W8M6F2"/>
<dbReference type="InterPro" id="IPR043129">
    <property type="entry name" value="ATPase_NBD"/>
</dbReference>
<comment type="caution">
    <text evidence="4">The sequence shown here is derived from an EMBL/GenBank/DDBJ whole genome shotgun (WGS) entry which is preliminary data.</text>
</comment>
<dbReference type="Gene3D" id="3.30.420.40">
    <property type="match status" value="2"/>
</dbReference>
<evidence type="ECO:0000256" key="2">
    <source>
        <dbReference type="ARBA" id="ARBA00006479"/>
    </source>
</evidence>
<dbReference type="InterPro" id="IPR036388">
    <property type="entry name" value="WH-like_DNA-bd_sf"/>
</dbReference>
<dbReference type="RefSeq" id="WP_183776270.1">
    <property type="nucleotide sequence ID" value="NZ_CAWVEG010000219.1"/>
</dbReference>
<reference evidence="4 5" key="1">
    <citation type="submission" date="2020-08" db="EMBL/GenBank/DDBJ databases">
        <title>Genomic Encyclopedia of Type Strains, Phase IV (KMG-IV): sequencing the most valuable type-strain genomes for metagenomic binning, comparative biology and taxonomic classification.</title>
        <authorList>
            <person name="Goeker M."/>
        </authorList>
    </citation>
    <scope>NUCLEOTIDE SEQUENCE [LARGE SCALE GENOMIC DNA]</scope>
    <source>
        <strain evidence="4 5">DSM 106146</strain>
    </source>
</reference>
<keyword evidence="4" id="KW-0418">Kinase</keyword>